<feature type="compositionally biased region" description="Low complexity" evidence="1">
    <location>
        <begin position="254"/>
        <end position="265"/>
    </location>
</feature>
<protein>
    <submittedName>
        <fullName evidence="3">Uncharacterized protein</fullName>
    </submittedName>
</protein>
<proteinExistence type="evidence at transcript level"/>
<keyword evidence="2" id="KW-1133">Transmembrane helix</keyword>
<feature type="transmembrane region" description="Helical" evidence="2">
    <location>
        <begin position="12"/>
        <end position="31"/>
    </location>
</feature>
<evidence type="ECO:0000313" key="3">
    <source>
        <dbReference type="EMBL" id="AMB51802.1"/>
    </source>
</evidence>
<accession>A0A120HYY6</accession>
<dbReference type="EMBL" id="KT250989">
    <property type="protein sequence ID" value="AMB51802.1"/>
    <property type="molecule type" value="mRNA"/>
</dbReference>
<sequence>MRAIGARNQQDVGYVIPGQLLFLLAPLLLALPQYTGSHTGVNIAETISQIMQTFSLEKKLGYLQCDNASNNETCIQAFADQFEFEYQERRLRCVGHIVNLMTRALHFGNDPDVLEHDLNISTDDIRIWRKRGIEQRASFVDFMEEEASKWDTFVAKWKRDHPSQQNWQVLIDYKDILQPLEEATMIMQGHGASGACGVIWQTIPVVEGLLKYYENLKEDYSHVPAGPPDPSQLVATARKAENAQETVLSGSGSGSFPSDSSGQPGYHEISCSQTPTLSANLQDVDLGETRALQALAATTKTRKAVSTQGTGLSTLVPESTPFNVAGQPEYHKTLCAQMNEGWKKLDHYYELTDQSTVYVTALILHPAFAWVYLESIWRSKPNWIVHHKRKIKQLLQQGYAAAPISTREETVSTNRRYQSKLFNLEDQPDEVFEDDYKRWCRRPRDRSMLDRPPLDFWCSDAVATSYPRLQKLALNVFTIPAMSDEP</sequence>
<evidence type="ECO:0000256" key="2">
    <source>
        <dbReference type="SAM" id="Phobius"/>
    </source>
</evidence>
<dbReference type="PANTHER" id="PTHR46481:SF6">
    <property type="entry name" value="ZINC FINGER BED DOMAIN-CONTAINING PROTEIN RICESLEEPER 2-LIKE"/>
    <property type="match status" value="1"/>
</dbReference>
<organism evidence="3">
    <name type="scientific">Cladosporium cladosporioides</name>
    <dbReference type="NCBI Taxonomy" id="29917"/>
    <lineage>
        <taxon>Eukaryota</taxon>
        <taxon>Fungi</taxon>
        <taxon>Dikarya</taxon>
        <taxon>Ascomycota</taxon>
        <taxon>Pezizomycotina</taxon>
        <taxon>Dothideomycetes</taxon>
        <taxon>Dothideomycetidae</taxon>
        <taxon>Cladosporiales</taxon>
        <taxon>Cladosporiaceae</taxon>
        <taxon>Cladosporium</taxon>
    </lineage>
</organism>
<evidence type="ECO:0000256" key="1">
    <source>
        <dbReference type="SAM" id="MobiDB-lite"/>
    </source>
</evidence>
<dbReference type="PANTHER" id="PTHR46481">
    <property type="entry name" value="ZINC FINGER BED DOMAIN-CONTAINING PROTEIN 4"/>
    <property type="match status" value="1"/>
</dbReference>
<keyword evidence="2" id="KW-0812">Transmembrane</keyword>
<dbReference type="InterPro" id="IPR012337">
    <property type="entry name" value="RNaseH-like_sf"/>
</dbReference>
<reference evidence="3" key="1">
    <citation type="submission" date="2015-07" db="EMBL/GenBank/DDBJ databases">
        <authorList>
            <person name="Cajimat M.N.B."/>
            <person name="Milazzo M.L."/>
            <person name="Fulhorst C.F."/>
        </authorList>
    </citation>
    <scope>NUCLEOTIDE SEQUENCE</scope>
</reference>
<dbReference type="SUPFAM" id="SSF53098">
    <property type="entry name" value="Ribonuclease H-like"/>
    <property type="match status" value="1"/>
</dbReference>
<dbReference type="InterPro" id="IPR052035">
    <property type="entry name" value="ZnF_BED_domain_contain"/>
</dbReference>
<name>A0A120HYY6_CLACD</name>
<feature type="region of interest" description="Disordered" evidence="1">
    <location>
        <begin position="239"/>
        <end position="269"/>
    </location>
</feature>
<reference evidence="3" key="2">
    <citation type="journal article" date="2016" name="Angew. Chem. Int. Ed. Engl.">
        <title>Production of new cladosporin analogues by reconstitution of the polyketide synthases responsible for the biosynthesis of this antimalarial agent.</title>
        <authorList>
            <person name="Cochrane R.V."/>
            <person name="Sanichar R."/>
            <person name="Lambkin G.R."/>
            <person name="Reiz B."/>
            <person name="Xu W."/>
            <person name="Tang Y."/>
            <person name="Vederas J.C."/>
        </authorList>
    </citation>
    <scope>NUCLEOTIDE SEQUENCE</scope>
</reference>
<keyword evidence="2" id="KW-0472">Membrane</keyword>
<dbReference type="AlphaFoldDB" id="A0A120HYY6"/>